<dbReference type="EMBL" id="JALLPJ020000131">
    <property type="protein sequence ID" value="KAL3801572.1"/>
    <property type="molecule type" value="Genomic_DNA"/>
</dbReference>
<keyword evidence="2" id="KW-1185">Reference proteome</keyword>
<protein>
    <submittedName>
        <fullName evidence="1">Uncharacterized protein</fullName>
    </submittedName>
</protein>
<accession>A0ABD3QN20</accession>
<gene>
    <name evidence="1" type="ORF">ACHAWO_001377</name>
</gene>
<dbReference type="AlphaFoldDB" id="A0ABD3QN20"/>
<proteinExistence type="predicted"/>
<reference evidence="1 2" key="1">
    <citation type="submission" date="2024-10" db="EMBL/GenBank/DDBJ databases">
        <title>Updated reference genomes for cyclostephanoid diatoms.</title>
        <authorList>
            <person name="Roberts W.R."/>
            <person name="Alverson A.J."/>
        </authorList>
    </citation>
    <scope>NUCLEOTIDE SEQUENCE [LARGE SCALE GENOMIC DNA]</scope>
    <source>
        <strain evidence="1 2">AJA010-31</strain>
    </source>
</reference>
<evidence type="ECO:0000313" key="2">
    <source>
        <dbReference type="Proteomes" id="UP001530400"/>
    </source>
</evidence>
<comment type="caution">
    <text evidence="1">The sequence shown here is derived from an EMBL/GenBank/DDBJ whole genome shotgun (WGS) entry which is preliminary data.</text>
</comment>
<sequence>MATQGLTVMRLDPLVCVDRYVVTTNLVGRVTLQNDESKKLHRALGGSEGLDSLSTVDGDILTVKGTFQCLVLCSASSRFGSNATLLKIEEPIIQSQLCGDSSGGSHCLNGVLDLNENDRVRLRFSNNDYWASGHLAFIQLTS</sequence>
<organism evidence="1 2">
    <name type="scientific">Cyclotella atomus</name>
    <dbReference type="NCBI Taxonomy" id="382360"/>
    <lineage>
        <taxon>Eukaryota</taxon>
        <taxon>Sar</taxon>
        <taxon>Stramenopiles</taxon>
        <taxon>Ochrophyta</taxon>
        <taxon>Bacillariophyta</taxon>
        <taxon>Coscinodiscophyceae</taxon>
        <taxon>Thalassiosirophycidae</taxon>
        <taxon>Stephanodiscales</taxon>
        <taxon>Stephanodiscaceae</taxon>
        <taxon>Cyclotella</taxon>
    </lineage>
</organism>
<name>A0ABD3QN20_9STRA</name>
<evidence type="ECO:0000313" key="1">
    <source>
        <dbReference type="EMBL" id="KAL3801572.1"/>
    </source>
</evidence>
<dbReference type="Proteomes" id="UP001530400">
    <property type="component" value="Unassembled WGS sequence"/>
</dbReference>